<evidence type="ECO:0000256" key="7">
    <source>
        <dbReference type="ARBA" id="ARBA00023136"/>
    </source>
</evidence>
<keyword evidence="5 13" id="KW-0732">Signal</keyword>
<evidence type="ECO:0000256" key="5">
    <source>
        <dbReference type="ARBA" id="ARBA00022729"/>
    </source>
</evidence>
<dbReference type="EMBL" id="CP155571">
    <property type="protein sequence ID" value="XFO71005.1"/>
    <property type="molecule type" value="Genomic_DNA"/>
</dbReference>
<dbReference type="RefSeq" id="WP_245692588.1">
    <property type="nucleotide sequence ID" value="NZ_CP155571.1"/>
</dbReference>
<dbReference type="InterPro" id="IPR039426">
    <property type="entry name" value="TonB-dep_rcpt-like"/>
</dbReference>
<gene>
    <name evidence="16" type="primary">btuB_3</name>
    <name evidence="16" type="ORF">SPACI_010050</name>
</gene>
<keyword evidence="4 10" id="KW-0812">Transmembrane</keyword>
<comment type="subcellular location">
    <subcellularLocation>
        <location evidence="1 10">Cell outer membrane</location>
        <topology evidence="1 10">Multi-pass membrane protein</topology>
    </subcellularLocation>
</comment>
<dbReference type="InterPro" id="IPR037066">
    <property type="entry name" value="Plug_dom_sf"/>
</dbReference>
<proteinExistence type="inferred from homology"/>
<comment type="similarity">
    <text evidence="10 11">Belongs to the TonB-dependent receptor family.</text>
</comment>
<protein>
    <submittedName>
        <fullName evidence="16">Vitamin B12 transporter BtuB</fullName>
    </submittedName>
</protein>
<dbReference type="Pfam" id="PF07715">
    <property type="entry name" value="Plug"/>
    <property type="match status" value="1"/>
</dbReference>
<evidence type="ECO:0000313" key="17">
    <source>
        <dbReference type="Proteomes" id="UP000216052"/>
    </source>
</evidence>
<evidence type="ECO:0000256" key="12">
    <source>
        <dbReference type="SAM" id="MobiDB-lite"/>
    </source>
</evidence>
<organism evidence="16 17">
    <name type="scientific">Sporomusa acidovorans (strain ATCC 49682 / DSM 3132 / Mol)</name>
    <dbReference type="NCBI Taxonomy" id="1123286"/>
    <lineage>
        <taxon>Bacteria</taxon>
        <taxon>Bacillati</taxon>
        <taxon>Bacillota</taxon>
        <taxon>Negativicutes</taxon>
        <taxon>Selenomonadales</taxon>
        <taxon>Sporomusaceae</taxon>
        <taxon>Sporomusa</taxon>
    </lineage>
</organism>
<dbReference type="Pfam" id="PF00593">
    <property type="entry name" value="TonB_dep_Rec_b-barrel"/>
    <property type="match status" value="1"/>
</dbReference>
<evidence type="ECO:0000256" key="1">
    <source>
        <dbReference type="ARBA" id="ARBA00004571"/>
    </source>
</evidence>
<accession>A0ABZ3IYY5</accession>
<name>A0ABZ3IYY5_SPOA4</name>
<keyword evidence="3 10" id="KW-1134">Transmembrane beta strand</keyword>
<keyword evidence="17" id="KW-1185">Reference proteome</keyword>
<evidence type="ECO:0000256" key="11">
    <source>
        <dbReference type="RuleBase" id="RU003357"/>
    </source>
</evidence>
<evidence type="ECO:0000256" key="6">
    <source>
        <dbReference type="ARBA" id="ARBA00023077"/>
    </source>
</evidence>
<dbReference type="InterPro" id="IPR000531">
    <property type="entry name" value="Beta-barrel_TonB"/>
</dbReference>
<keyword evidence="2 10" id="KW-0813">Transport</keyword>
<keyword evidence="9 10" id="KW-0998">Cell outer membrane</keyword>
<dbReference type="InterPro" id="IPR012910">
    <property type="entry name" value="Plug_dom"/>
</dbReference>
<keyword evidence="7 10" id="KW-0472">Membrane</keyword>
<evidence type="ECO:0000256" key="8">
    <source>
        <dbReference type="ARBA" id="ARBA00023170"/>
    </source>
</evidence>
<dbReference type="PROSITE" id="PS52016">
    <property type="entry name" value="TONB_DEPENDENT_REC_3"/>
    <property type="match status" value="1"/>
</dbReference>
<sequence>MRSWRLKKKALAVSVACALSLGTAQQLDSLAYAAGDESVQTAGEAAGAGGSEPVQATQKTAPDSKAAPAAGEAAKTPEGGQAKAAAGDAAGSDKAGAGEYDLPALTVEAPRPDWESKLSPGTVTVIRPSDYRGEQKSLAELLKTVPGVHVREVNGKGQYTTVSVRGSTAAQVGVFVDGVLFTLGGDAAADISTIPIKNVERIEVYRGYIPARFGGTFMGGVINIVTKRPTKSDISASVGKSSYGGYKGSLEVDAPLGKGSLMVGVNREQSDGDFPYTNYSSSLAVADLDKDMALMDTTMALWHTQSILKFGSTWTDSVGNTSSGYGILTNAQASYYAANLDAWKTWAYGDDDGDGKTNLYETVYDYYYTKYSGNATKAETKTTKIVNSVDSSTSTDYQGWLKQKAADQAKKDQLGDGTRYRKYNDYKNTDAIIKWQDDHWTAKATWKEIDRHLPNPLTPDSSHNEAYVDAEDTRIINMEKKQKIITKELQLGRRDTVGKLEWGWSVNYLDSTKSYRSYPSVYDSVDYYWKTPFRKWSEFDSQRWGGSIDGTYKAGDRHLLEFLLSYSKESMHVRGSLVTDGTNPDPVRYRTYYTQELWNLQLQDTITLNDTGDLWLTPSIRYNSSTTYGSNPLDYDAQHQWNKEIEQTSGKTTWQLALKKKVNDHLTLRATGGSYYRLLNLYEIAGDGAGILPAPAIYKNGSLVSSFPLPEEGKQWDVTAIWNNRLLGADSNIQLTYFGRNAKNLLQLWRYGYDYWCYSNSAEGRVRGLELQTNLSWAKWDLNLAATYMDTKAKRRDTSATGDNTYYDIHTSYTPDWEGSARLTYRPDNRNSIFGEVKYVGKMYTSYSTYDNDAIESLTTVGLGVKHKFRKDVELVVGVDDLCNAGPKVKGGWNGNYIYNMEYPYQGRTYYTTLQYNF</sequence>
<feature type="region of interest" description="Disordered" evidence="12">
    <location>
        <begin position="40"/>
        <end position="97"/>
    </location>
</feature>
<evidence type="ECO:0000259" key="15">
    <source>
        <dbReference type="Pfam" id="PF07715"/>
    </source>
</evidence>
<evidence type="ECO:0000313" key="16">
    <source>
        <dbReference type="EMBL" id="XFO71005.1"/>
    </source>
</evidence>
<keyword evidence="6 11" id="KW-0798">TonB box</keyword>
<evidence type="ECO:0000256" key="4">
    <source>
        <dbReference type="ARBA" id="ARBA00022692"/>
    </source>
</evidence>
<reference evidence="16" key="1">
    <citation type="submission" date="2024-05" db="EMBL/GenBank/DDBJ databases">
        <title>Isolation and characterization of Sporomusa carbonis sp. nov., a carboxydotrophic hydrogenogen in the genus of Sporomusa isolated from a charcoal burning pile.</title>
        <authorList>
            <person name="Boeer T."/>
            <person name="Rosenbaum F."/>
            <person name="Eysell L."/>
            <person name="Mueller V."/>
            <person name="Daniel R."/>
            <person name="Poehlein A."/>
        </authorList>
    </citation>
    <scope>NUCLEOTIDE SEQUENCE [LARGE SCALE GENOMIC DNA]</scope>
    <source>
        <strain evidence="16">DSM 3132</strain>
    </source>
</reference>
<keyword evidence="8" id="KW-0675">Receptor</keyword>
<feature type="domain" description="TonB-dependent receptor plug" evidence="15">
    <location>
        <begin position="119"/>
        <end position="221"/>
    </location>
</feature>
<evidence type="ECO:0000256" key="13">
    <source>
        <dbReference type="SAM" id="SignalP"/>
    </source>
</evidence>
<dbReference type="Gene3D" id="2.40.170.20">
    <property type="entry name" value="TonB-dependent receptor, beta-barrel domain"/>
    <property type="match status" value="1"/>
</dbReference>
<dbReference type="InterPro" id="IPR036942">
    <property type="entry name" value="Beta-barrel_TonB_sf"/>
</dbReference>
<feature type="compositionally biased region" description="Low complexity" evidence="12">
    <location>
        <begin position="59"/>
        <end position="97"/>
    </location>
</feature>
<dbReference type="SUPFAM" id="SSF56935">
    <property type="entry name" value="Porins"/>
    <property type="match status" value="1"/>
</dbReference>
<evidence type="ECO:0000256" key="2">
    <source>
        <dbReference type="ARBA" id="ARBA00022448"/>
    </source>
</evidence>
<evidence type="ECO:0000256" key="10">
    <source>
        <dbReference type="PROSITE-ProRule" id="PRU01360"/>
    </source>
</evidence>
<feature type="domain" description="TonB-dependent receptor-like beta-barrel" evidence="14">
    <location>
        <begin position="503"/>
        <end position="882"/>
    </location>
</feature>
<dbReference type="Proteomes" id="UP000216052">
    <property type="component" value="Chromosome"/>
</dbReference>
<evidence type="ECO:0000256" key="9">
    <source>
        <dbReference type="ARBA" id="ARBA00023237"/>
    </source>
</evidence>
<feature type="chain" id="PRO_5045388940" evidence="13">
    <location>
        <begin position="27"/>
        <end position="918"/>
    </location>
</feature>
<evidence type="ECO:0000256" key="3">
    <source>
        <dbReference type="ARBA" id="ARBA00022452"/>
    </source>
</evidence>
<dbReference type="PANTHER" id="PTHR30069">
    <property type="entry name" value="TONB-DEPENDENT OUTER MEMBRANE RECEPTOR"/>
    <property type="match status" value="1"/>
</dbReference>
<dbReference type="Gene3D" id="2.170.130.10">
    <property type="entry name" value="TonB-dependent receptor, plug domain"/>
    <property type="match status" value="1"/>
</dbReference>
<feature type="signal peptide" evidence="13">
    <location>
        <begin position="1"/>
        <end position="26"/>
    </location>
</feature>
<evidence type="ECO:0000259" key="14">
    <source>
        <dbReference type="Pfam" id="PF00593"/>
    </source>
</evidence>
<dbReference type="PANTHER" id="PTHR30069:SF29">
    <property type="entry name" value="HEMOGLOBIN AND HEMOGLOBIN-HAPTOGLOBIN-BINDING PROTEIN 1-RELATED"/>
    <property type="match status" value="1"/>
</dbReference>